<evidence type="ECO:0000256" key="7">
    <source>
        <dbReference type="ARBA" id="ARBA00049442"/>
    </source>
</evidence>
<dbReference type="UniPathway" id="UPA00053">
    <property type="reaction ID" value="UER00087"/>
</dbReference>
<feature type="domain" description="Quinate/shikimate 5-dehydrogenase/glutamyl-tRNA reductase" evidence="9">
    <location>
        <begin position="120"/>
        <end position="196"/>
    </location>
</feature>
<keyword evidence="3 8" id="KW-0028">Amino-acid biosynthesis</keyword>
<evidence type="ECO:0000313" key="12">
    <source>
        <dbReference type="EMBL" id="RHW33121.1"/>
    </source>
</evidence>
<dbReference type="GO" id="GO:0008652">
    <property type="term" value="P:amino acid biosynthetic process"/>
    <property type="evidence" value="ECO:0007669"/>
    <property type="project" value="UniProtKB-KW"/>
</dbReference>
<dbReference type="PANTHER" id="PTHR21089:SF1">
    <property type="entry name" value="BIFUNCTIONAL 3-DEHYDROQUINATE DEHYDRATASE_SHIKIMATE DEHYDROGENASE, CHLOROPLASTIC"/>
    <property type="match status" value="1"/>
</dbReference>
<comment type="pathway">
    <text evidence="1 8">Metabolic intermediate biosynthesis; chorismate biosynthesis; chorismate from D-erythrose 4-phosphate and phosphoenolpyruvate: step 4/7.</text>
</comment>
<dbReference type="NCBIfam" id="TIGR00507">
    <property type="entry name" value="aroE"/>
    <property type="match status" value="1"/>
</dbReference>
<protein>
    <recommendedName>
        <fullName evidence="2 8">Shikimate dehydrogenase (NADP(+))</fullName>
        <shortName evidence="8">SDH</shortName>
        <ecNumber evidence="2 8">1.1.1.25</ecNumber>
    </recommendedName>
</protein>
<comment type="caution">
    <text evidence="12">The sequence shown here is derived from an EMBL/GenBank/DDBJ whole genome shotgun (WGS) entry which is preliminary data.</text>
</comment>
<proteinExistence type="inferred from homology"/>
<dbReference type="RefSeq" id="WP_095307083.1">
    <property type="nucleotide sequence ID" value="NZ_JAMAWL010000001.1"/>
</dbReference>
<dbReference type="Proteomes" id="UP000285456">
    <property type="component" value="Unassembled WGS sequence"/>
</dbReference>
<dbReference type="InterPro" id="IPR013708">
    <property type="entry name" value="Shikimate_DH-bd_N"/>
</dbReference>
<dbReference type="InterPro" id="IPR036291">
    <property type="entry name" value="NAD(P)-bd_dom_sf"/>
</dbReference>
<dbReference type="InterPro" id="IPR041121">
    <property type="entry name" value="SDH_C"/>
</dbReference>
<dbReference type="InterPro" id="IPR046346">
    <property type="entry name" value="Aminoacid_DH-like_N_sf"/>
</dbReference>
<dbReference type="CDD" id="cd01065">
    <property type="entry name" value="NAD_bind_Shikimate_DH"/>
    <property type="match status" value="1"/>
</dbReference>
<evidence type="ECO:0000259" key="10">
    <source>
        <dbReference type="Pfam" id="PF08501"/>
    </source>
</evidence>
<feature type="binding site" evidence="8">
    <location>
        <position position="88"/>
    </location>
    <ligand>
        <name>shikimate</name>
        <dbReference type="ChEBI" id="CHEBI:36208"/>
    </ligand>
</feature>
<feature type="binding site" evidence="8">
    <location>
        <begin position="130"/>
        <end position="134"/>
    </location>
    <ligand>
        <name>NADP(+)</name>
        <dbReference type="ChEBI" id="CHEBI:58349"/>
    </ligand>
</feature>
<dbReference type="HAMAP" id="MF_00222">
    <property type="entry name" value="Shikimate_DH_AroE"/>
    <property type="match status" value="1"/>
</dbReference>
<dbReference type="GO" id="GO:0004764">
    <property type="term" value="F:shikimate 3-dehydrogenase (NADP+) activity"/>
    <property type="evidence" value="ECO:0007669"/>
    <property type="project" value="UniProtKB-UniRule"/>
</dbReference>
<sequence length="281" mass="31675">MDYRLKLIGYPIQHSLSPWIHNKFLERTHLKGTYTLHEISPDASFDENVLTLKKEKVDGFNVTVPYKEEIIPYLNMLDDTAKQMGAVNTVVYREGKWIGYNTDGIGYLRSLESKYPTFFQNKSKRILLIGAGGAARGIYYALDRAGFDCIDIANRTKASAEEIAKLATLSSNTKVVSLKEAEEGIGNYDLIIQTTSVGMKPNVDTSILSFSQVKENAIASDIVYQPLQTKFLKEAEKNGAAIHYGHTMLLYQAQYAFEIWTNQKVPMDDLDLQLQTILEGR</sequence>
<keyword evidence="13" id="KW-1185">Reference proteome</keyword>
<dbReference type="Gene3D" id="3.40.50.720">
    <property type="entry name" value="NAD(P)-binding Rossmann-like Domain"/>
    <property type="match status" value="1"/>
</dbReference>
<dbReference type="GO" id="GO:0009423">
    <property type="term" value="P:chorismate biosynthetic process"/>
    <property type="evidence" value="ECO:0007669"/>
    <property type="project" value="UniProtKB-UniRule"/>
</dbReference>
<feature type="binding site" evidence="8">
    <location>
        <position position="222"/>
    </location>
    <ligand>
        <name>NADP(+)</name>
        <dbReference type="ChEBI" id="CHEBI:58349"/>
    </ligand>
</feature>
<dbReference type="PANTHER" id="PTHR21089">
    <property type="entry name" value="SHIKIMATE DEHYDROGENASE"/>
    <property type="match status" value="1"/>
</dbReference>
<dbReference type="GO" id="GO:0050661">
    <property type="term" value="F:NADP binding"/>
    <property type="evidence" value="ECO:0007669"/>
    <property type="project" value="InterPro"/>
</dbReference>
<comment type="catalytic activity">
    <reaction evidence="7 8">
        <text>shikimate + NADP(+) = 3-dehydroshikimate + NADPH + H(+)</text>
        <dbReference type="Rhea" id="RHEA:17737"/>
        <dbReference type="ChEBI" id="CHEBI:15378"/>
        <dbReference type="ChEBI" id="CHEBI:16630"/>
        <dbReference type="ChEBI" id="CHEBI:36208"/>
        <dbReference type="ChEBI" id="CHEBI:57783"/>
        <dbReference type="ChEBI" id="CHEBI:58349"/>
        <dbReference type="EC" id="1.1.1.25"/>
    </reaction>
</comment>
<gene>
    <name evidence="8 12" type="primary">aroE</name>
    <name evidence="12" type="ORF">D1B32_08745</name>
</gene>
<comment type="similarity">
    <text evidence="8">Belongs to the shikimate dehydrogenase family.</text>
</comment>
<accession>A0A417YJE1</accession>
<evidence type="ECO:0000256" key="2">
    <source>
        <dbReference type="ARBA" id="ARBA00012962"/>
    </source>
</evidence>
<evidence type="ECO:0000313" key="13">
    <source>
        <dbReference type="Proteomes" id="UP000285456"/>
    </source>
</evidence>
<evidence type="ECO:0000256" key="4">
    <source>
        <dbReference type="ARBA" id="ARBA00022857"/>
    </source>
</evidence>
<feature type="binding site" evidence="8">
    <location>
        <begin position="15"/>
        <end position="17"/>
    </location>
    <ligand>
        <name>shikimate</name>
        <dbReference type="ChEBI" id="CHEBI:36208"/>
    </ligand>
</feature>
<evidence type="ECO:0000259" key="9">
    <source>
        <dbReference type="Pfam" id="PF01488"/>
    </source>
</evidence>
<evidence type="ECO:0000256" key="8">
    <source>
        <dbReference type="HAMAP-Rule" id="MF_00222"/>
    </source>
</evidence>
<feature type="binding site" evidence="8">
    <location>
        <position position="79"/>
    </location>
    <ligand>
        <name>NADP(+)</name>
        <dbReference type="ChEBI" id="CHEBI:58349"/>
    </ligand>
</feature>
<feature type="active site" description="Proton acceptor" evidence="8">
    <location>
        <position position="67"/>
    </location>
</feature>
<dbReference type="InterPro" id="IPR006151">
    <property type="entry name" value="Shikm_DH/Glu-tRNA_Rdtase"/>
</dbReference>
<feature type="binding site" evidence="8">
    <location>
        <position position="224"/>
    </location>
    <ligand>
        <name>shikimate</name>
        <dbReference type="ChEBI" id="CHEBI:36208"/>
    </ligand>
</feature>
<dbReference type="InterPro" id="IPR011342">
    <property type="entry name" value="Shikimate_DH"/>
</dbReference>
<organism evidence="12 13">
    <name type="scientific">Oceanobacillus profundus</name>
    <dbReference type="NCBI Taxonomy" id="372463"/>
    <lineage>
        <taxon>Bacteria</taxon>
        <taxon>Bacillati</taxon>
        <taxon>Bacillota</taxon>
        <taxon>Bacilli</taxon>
        <taxon>Bacillales</taxon>
        <taxon>Bacillaceae</taxon>
        <taxon>Oceanobacillus</taxon>
    </lineage>
</organism>
<feature type="binding site" evidence="8">
    <location>
        <position position="103"/>
    </location>
    <ligand>
        <name>shikimate</name>
        <dbReference type="ChEBI" id="CHEBI:36208"/>
    </ligand>
</feature>
<name>A0A417YJE1_9BACI</name>
<dbReference type="Pfam" id="PF18317">
    <property type="entry name" value="SDH_C"/>
    <property type="match status" value="1"/>
</dbReference>
<comment type="subunit">
    <text evidence="8">Homodimer.</text>
</comment>
<dbReference type="Gene3D" id="3.40.50.10860">
    <property type="entry name" value="Leucine Dehydrogenase, chain A, domain 1"/>
    <property type="match status" value="1"/>
</dbReference>
<dbReference type="EC" id="1.1.1.25" evidence="2 8"/>
<evidence type="ECO:0000256" key="5">
    <source>
        <dbReference type="ARBA" id="ARBA00023002"/>
    </source>
</evidence>
<feature type="domain" description="SDH C-terminal" evidence="11">
    <location>
        <begin position="245"/>
        <end position="266"/>
    </location>
</feature>
<comment type="caution">
    <text evidence="8">Lacks conserved residue(s) required for the propagation of feature annotation.</text>
</comment>
<keyword evidence="4 8" id="KW-0521">NADP</keyword>
<evidence type="ECO:0000256" key="6">
    <source>
        <dbReference type="ARBA" id="ARBA00023141"/>
    </source>
</evidence>
<dbReference type="EMBL" id="QWEH01000004">
    <property type="protein sequence ID" value="RHW33121.1"/>
    <property type="molecule type" value="Genomic_DNA"/>
</dbReference>
<evidence type="ECO:0000256" key="3">
    <source>
        <dbReference type="ARBA" id="ARBA00022605"/>
    </source>
</evidence>
<dbReference type="Pfam" id="PF01488">
    <property type="entry name" value="Shikimate_DH"/>
    <property type="match status" value="1"/>
</dbReference>
<dbReference type="GO" id="GO:0009073">
    <property type="term" value="P:aromatic amino acid family biosynthetic process"/>
    <property type="evidence" value="ECO:0007669"/>
    <property type="project" value="UniProtKB-KW"/>
</dbReference>
<feature type="binding site" evidence="8">
    <location>
        <position position="252"/>
    </location>
    <ligand>
        <name>shikimate</name>
        <dbReference type="ChEBI" id="CHEBI:36208"/>
    </ligand>
</feature>
<dbReference type="GO" id="GO:0019632">
    <property type="term" value="P:shikimate metabolic process"/>
    <property type="evidence" value="ECO:0007669"/>
    <property type="project" value="InterPro"/>
</dbReference>
<reference evidence="12 13" key="1">
    <citation type="journal article" date="2007" name="Int. J. Syst. Evol. Microbiol.">
        <title>Oceanobacillus profundus sp. nov., isolated from a deep-sea sediment core.</title>
        <authorList>
            <person name="Kim Y.G."/>
            <person name="Choi D.H."/>
            <person name="Hyun S."/>
            <person name="Cho B.C."/>
        </authorList>
    </citation>
    <scope>NUCLEOTIDE SEQUENCE [LARGE SCALE GENOMIC DNA]</scope>
    <source>
        <strain evidence="12 13">DSM 18246</strain>
    </source>
</reference>
<dbReference type="SUPFAM" id="SSF53223">
    <property type="entry name" value="Aminoacid dehydrogenase-like, N-terminal domain"/>
    <property type="match status" value="1"/>
</dbReference>
<feature type="domain" description="Shikimate dehydrogenase substrate binding N-terminal" evidence="10">
    <location>
        <begin position="7"/>
        <end position="90"/>
    </location>
</feature>
<dbReference type="OrthoDB" id="9792692at2"/>
<keyword evidence="5 8" id="KW-0560">Oxidoreductase</keyword>
<dbReference type="GO" id="GO:0005829">
    <property type="term" value="C:cytosol"/>
    <property type="evidence" value="ECO:0007669"/>
    <property type="project" value="TreeGrafter"/>
</dbReference>
<keyword evidence="6 8" id="KW-0057">Aromatic amino acid biosynthesis</keyword>
<dbReference type="AlphaFoldDB" id="A0A417YJE1"/>
<dbReference type="Pfam" id="PF08501">
    <property type="entry name" value="Shikimate_dh_N"/>
    <property type="match status" value="1"/>
</dbReference>
<feature type="binding site" evidence="8">
    <location>
        <position position="245"/>
    </location>
    <ligand>
        <name>NADP(+)</name>
        <dbReference type="ChEBI" id="CHEBI:58349"/>
    </ligand>
</feature>
<dbReference type="SUPFAM" id="SSF51735">
    <property type="entry name" value="NAD(P)-binding Rossmann-fold domains"/>
    <property type="match status" value="1"/>
</dbReference>
<comment type="function">
    <text evidence="8">Involved in the biosynthesis of the chorismate, which leads to the biosynthesis of aromatic amino acids. Catalyzes the reversible NADPH linked reduction of 3-dehydroshikimate (DHSA) to yield shikimate (SA).</text>
</comment>
<evidence type="ECO:0000256" key="1">
    <source>
        <dbReference type="ARBA" id="ARBA00004871"/>
    </source>
</evidence>
<dbReference type="InterPro" id="IPR022893">
    <property type="entry name" value="Shikimate_DH_fam"/>
</dbReference>
<evidence type="ECO:0000259" key="11">
    <source>
        <dbReference type="Pfam" id="PF18317"/>
    </source>
</evidence>
<feature type="binding site" evidence="8">
    <location>
        <position position="63"/>
    </location>
    <ligand>
        <name>shikimate</name>
        <dbReference type="ChEBI" id="CHEBI:36208"/>
    </ligand>
</feature>